<sequence length="102" mass="11422">PAFHRGVSIHNALNWADLDPADPGRYAWPPYASEPHQVSDDLLGNLHDAGFDFIRLTVDPGPFLQFTGERRDGLDAILVERVRQIIAHGFAVIVDFHPVRQV</sequence>
<proteinExistence type="predicted"/>
<dbReference type="InterPro" id="IPR017853">
    <property type="entry name" value="GH"/>
</dbReference>
<feature type="non-terminal residue" evidence="1">
    <location>
        <position position="102"/>
    </location>
</feature>
<protein>
    <submittedName>
        <fullName evidence="1">CAZy families GH5 protein</fullName>
    </submittedName>
</protein>
<evidence type="ECO:0000313" key="1">
    <source>
        <dbReference type="EMBL" id="AIA87058.1"/>
    </source>
</evidence>
<dbReference type="SUPFAM" id="SSF51445">
    <property type="entry name" value="(Trans)glycosidases"/>
    <property type="match status" value="1"/>
</dbReference>
<organism evidence="1">
    <name type="scientific">uncultured Methylobacterium sp</name>
    <dbReference type="NCBI Taxonomy" id="157278"/>
    <lineage>
        <taxon>Bacteria</taxon>
        <taxon>Pseudomonadati</taxon>
        <taxon>Pseudomonadota</taxon>
        <taxon>Alphaproteobacteria</taxon>
        <taxon>Hyphomicrobiales</taxon>
        <taxon>Methylobacteriaceae</taxon>
        <taxon>Methylobacterium</taxon>
        <taxon>environmental samples</taxon>
    </lineage>
</organism>
<feature type="non-terminal residue" evidence="1">
    <location>
        <position position="1"/>
    </location>
</feature>
<name>A0A060BRM9_9HYPH</name>
<dbReference type="AlphaFoldDB" id="A0A060BRM9"/>
<reference evidence="1" key="1">
    <citation type="journal article" date="2013" name="Environ. Microbiol.">
        <title>Seasonally variable intestinal metagenomes of the red palm weevil (Rhynchophorus ferrugineus).</title>
        <authorList>
            <person name="Jia S."/>
            <person name="Zhang X."/>
            <person name="Zhang G."/>
            <person name="Yin A."/>
            <person name="Zhang S."/>
            <person name="Li F."/>
            <person name="Wang L."/>
            <person name="Zhao D."/>
            <person name="Yun Q."/>
            <person name="Tala"/>
            <person name="Wang J."/>
            <person name="Sun G."/>
            <person name="Baabdullah M."/>
            <person name="Yu X."/>
            <person name="Hu S."/>
            <person name="Al-Mssallem I.S."/>
            <person name="Yu J."/>
        </authorList>
    </citation>
    <scope>NUCLEOTIDE SEQUENCE</scope>
</reference>
<dbReference type="EMBL" id="KF119790">
    <property type="protein sequence ID" value="AIA87058.1"/>
    <property type="molecule type" value="Genomic_DNA"/>
</dbReference>
<dbReference type="Gene3D" id="3.20.20.80">
    <property type="entry name" value="Glycosidases"/>
    <property type="match status" value="1"/>
</dbReference>
<accession>A0A060BRM9</accession>